<keyword evidence="2" id="KW-1185">Reference proteome</keyword>
<accession>A0A0L1IQ26</accession>
<reference evidence="1 2" key="1">
    <citation type="submission" date="2014-06" db="EMBL/GenBank/DDBJ databases">
        <title>The Genome of the Aflatoxigenic Filamentous Fungus Aspergillus nomius.</title>
        <authorList>
            <person name="Moore M.G."/>
            <person name="Shannon B.M."/>
            <person name="Brian M.M."/>
        </authorList>
    </citation>
    <scope>NUCLEOTIDE SEQUENCE [LARGE SCALE GENOMIC DNA]</scope>
    <source>
        <strain evidence="1 2">NRRL 13137</strain>
    </source>
</reference>
<gene>
    <name evidence="1" type="ORF">ANOM_009775</name>
</gene>
<dbReference type="GeneID" id="26811579"/>
<proteinExistence type="predicted"/>
<dbReference type="OrthoDB" id="5271370at2759"/>
<protein>
    <recommendedName>
        <fullName evidence="3">RBP protein</fullName>
    </recommendedName>
</protein>
<evidence type="ECO:0000313" key="1">
    <source>
        <dbReference type="EMBL" id="KNG81599.1"/>
    </source>
</evidence>
<sequence length="127" mass="13914">MAAAAAAMTPPPPTEILHLDTATGYRWILSEAERAHIASLLKTETDAITIRGNIMTQERRVCTHCGKHSGLDDLVHNALALGIHSDDFMLDVLQHGPKNTSPPHNLLCSNCGEQHEGTFMWIPALPW</sequence>
<dbReference type="EMBL" id="JNOM01000429">
    <property type="protein sequence ID" value="KNG81599.1"/>
    <property type="molecule type" value="Genomic_DNA"/>
</dbReference>
<dbReference type="RefSeq" id="XP_015402522.1">
    <property type="nucleotide sequence ID" value="XM_015555031.1"/>
</dbReference>
<evidence type="ECO:0008006" key="3">
    <source>
        <dbReference type="Google" id="ProtNLM"/>
    </source>
</evidence>
<comment type="caution">
    <text evidence="1">The sequence shown here is derived from an EMBL/GenBank/DDBJ whole genome shotgun (WGS) entry which is preliminary data.</text>
</comment>
<name>A0A0L1IQ26_ASPN3</name>
<organism evidence="1 2">
    <name type="scientific">Aspergillus nomiae NRRL (strain ATCC 15546 / NRRL 13137 / CBS 260.88 / M93)</name>
    <dbReference type="NCBI Taxonomy" id="1509407"/>
    <lineage>
        <taxon>Eukaryota</taxon>
        <taxon>Fungi</taxon>
        <taxon>Dikarya</taxon>
        <taxon>Ascomycota</taxon>
        <taxon>Pezizomycotina</taxon>
        <taxon>Eurotiomycetes</taxon>
        <taxon>Eurotiomycetidae</taxon>
        <taxon>Eurotiales</taxon>
        <taxon>Aspergillaceae</taxon>
        <taxon>Aspergillus</taxon>
        <taxon>Aspergillus subgen. Circumdati</taxon>
    </lineage>
</organism>
<dbReference type="AlphaFoldDB" id="A0A0L1IQ26"/>
<evidence type="ECO:0000313" key="2">
    <source>
        <dbReference type="Proteomes" id="UP000037505"/>
    </source>
</evidence>
<dbReference type="Proteomes" id="UP000037505">
    <property type="component" value="Unassembled WGS sequence"/>
</dbReference>